<dbReference type="EMBL" id="JBHSWB010000001">
    <property type="protein sequence ID" value="MFC6659101.1"/>
    <property type="molecule type" value="Genomic_DNA"/>
</dbReference>
<dbReference type="SUPFAM" id="SSF55486">
    <property type="entry name" value="Metalloproteases ('zincins'), catalytic domain"/>
    <property type="match status" value="1"/>
</dbReference>
<evidence type="ECO:0000313" key="2">
    <source>
        <dbReference type="Proteomes" id="UP001596317"/>
    </source>
</evidence>
<comment type="caution">
    <text evidence="1">The sequence shown here is derived from an EMBL/GenBank/DDBJ whole genome shotgun (WGS) entry which is preliminary data.</text>
</comment>
<dbReference type="Pfam" id="PF10462">
    <property type="entry name" value="Peptidase_M66"/>
    <property type="match status" value="1"/>
</dbReference>
<dbReference type="Gene3D" id="3.40.390.10">
    <property type="entry name" value="Collagenase (Catalytic Domain)"/>
    <property type="match status" value="1"/>
</dbReference>
<sequence>MRSRRVRAAQVLLGALIVLNVQQAWAHNWWFWHWDQSTLGVGIWNDEAEAEAVRAEWDSRTDLSLPRRSSHTDLSVFGGNFGDTGWWGLASIEGWGLDWPWHCPTIVACRITHGHARFNSFYGGTTGTGAGSDKRGVYCQEVGHLFGLDHSNTGDCMGKGYFNNVNLTGPHNWSDINSRY</sequence>
<reference evidence="2" key="1">
    <citation type="journal article" date="2019" name="Int. J. Syst. Evol. Microbiol.">
        <title>The Global Catalogue of Microorganisms (GCM) 10K type strain sequencing project: providing services to taxonomists for standard genome sequencing and annotation.</title>
        <authorList>
            <consortium name="The Broad Institute Genomics Platform"/>
            <consortium name="The Broad Institute Genome Sequencing Center for Infectious Disease"/>
            <person name="Wu L."/>
            <person name="Ma J."/>
        </authorList>
    </citation>
    <scope>NUCLEOTIDE SEQUENCE [LARGE SCALE GENOMIC DNA]</scope>
    <source>
        <strain evidence="2">CCUG 63830</strain>
    </source>
</reference>
<name>A0ABW1ZE22_9DEIO</name>
<dbReference type="RefSeq" id="WP_224605758.1">
    <property type="nucleotide sequence ID" value="NZ_JAIQXV010000003.1"/>
</dbReference>
<keyword evidence="2" id="KW-1185">Reference proteome</keyword>
<dbReference type="GO" id="GO:0008237">
    <property type="term" value="F:metallopeptidase activity"/>
    <property type="evidence" value="ECO:0007669"/>
    <property type="project" value="UniProtKB-KW"/>
</dbReference>
<gene>
    <name evidence="1" type="ORF">ACFP90_01070</name>
</gene>
<organism evidence="1 2">
    <name type="scientific">Deinococcus multiflagellatus</name>
    <dbReference type="NCBI Taxonomy" id="1656887"/>
    <lineage>
        <taxon>Bacteria</taxon>
        <taxon>Thermotogati</taxon>
        <taxon>Deinococcota</taxon>
        <taxon>Deinococci</taxon>
        <taxon>Deinococcales</taxon>
        <taxon>Deinococcaceae</taxon>
        <taxon>Deinococcus</taxon>
    </lineage>
</organism>
<keyword evidence="1" id="KW-0378">Hydrolase</keyword>
<proteinExistence type="predicted"/>
<protein>
    <submittedName>
        <fullName evidence="1">M66 family metalloprotease</fullName>
    </submittedName>
</protein>
<accession>A0ABW1ZE22</accession>
<keyword evidence="1" id="KW-0482">Metalloprotease</keyword>
<keyword evidence="1" id="KW-0645">Protease</keyword>
<dbReference type="Proteomes" id="UP001596317">
    <property type="component" value="Unassembled WGS sequence"/>
</dbReference>
<dbReference type="InterPro" id="IPR024079">
    <property type="entry name" value="MetalloPept_cat_dom_sf"/>
</dbReference>
<evidence type="ECO:0000313" key="1">
    <source>
        <dbReference type="EMBL" id="MFC6659101.1"/>
    </source>
</evidence>